<evidence type="ECO:0000313" key="3">
    <source>
        <dbReference type="Proteomes" id="UP000799767"/>
    </source>
</evidence>
<dbReference type="GeneID" id="54470551"/>
<organism evidence="2 3">
    <name type="scientific">Neohortaea acidophila</name>
    <dbReference type="NCBI Taxonomy" id="245834"/>
    <lineage>
        <taxon>Eukaryota</taxon>
        <taxon>Fungi</taxon>
        <taxon>Dikarya</taxon>
        <taxon>Ascomycota</taxon>
        <taxon>Pezizomycotina</taxon>
        <taxon>Dothideomycetes</taxon>
        <taxon>Dothideomycetidae</taxon>
        <taxon>Mycosphaerellales</taxon>
        <taxon>Teratosphaeriaceae</taxon>
        <taxon>Neohortaea</taxon>
    </lineage>
</organism>
<evidence type="ECO:0000256" key="1">
    <source>
        <dbReference type="SAM" id="MobiDB-lite"/>
    </source>
</evidence>
<name>A0A6A6PV04_9PEZI</name>
<proteinExistence type="predicted"/>
<accession>A0A6A6PV04</accession>
<dbReference type="RefSeq" id="XP_033589853.1">
    <property type="nucleotide sequence ID" value="XM_033729549.1"/>
</dbReference>
<evidence type="ECO:0000313" key="2">
    <source>
        <dbReference type="EMBL" id="KAF2483283.1"/>
    </source>
</evidence>
<dbReference type="AlphaFoldDB" id="A0A6A6PV04"/>
<reference evidence="2" key="1">
    <citation type="journal article" date="2020" name="Stud. Mycol.">
        <title>101 Dothideomycetes genomes: a test case for predicting lifestyles and emergence of pathogens.</title>
        <authorList>
            <person name="Haridas S."/>
            <person name="Albert R."/>
            <person name="Binder M."/>
            <person name="Bloem J."/>
            <person name="Labutti K."/>
            <person name="Salamov A."/>
            <person name="Andreopoulos B."/>
            <person name="Baker S."/>
            <person name="Barry K."/>
            <person name="Bills G."/>
            <person name="Bluhm B."/>
            <person name="Cannon C."/>
            <person name="Castanera R."/>
            <person name="Culley D."/>
            <person name="Daum C."/>
            <person name="Ezra D."/>
            <person name="Gonzalez J."/>
            <person name="Henrissat B."/>
            <person name="Kuo A."/>
            <person name="Liang C."/>
            <person name="Lipzen A."/>
            <person name="Lutzoni F."/>
            <person name="Magnuson J."/>
            <person name="Mondo S."/>
            <person name="Nolan M."/>
            <person name="Ohm R."/>
            <person name="Pangilinan J."/>
            <person name="Park H.-J."/>
            <person name="Ramirez L."/>
            <person name="Alfaro M."/>
            <person name="Sun H."/>
            <person name="Tritt A."/>
            <person name="Yoshinaga Y."/>
            <person name="Zwiers L.-H."/>
            <person name="Turgeon B."/>
            <person name="Goodwin S."/>
            <person name="Spatafora J."/>
            <person name="Crous P."/>
            <person name="Grigoriev I."/>
        </authorList>
    </citation>
    <scope>NUCLEOTIDE SEQUENCE</scope>
    <source>
        <strain evidence="2">CBS 113389</strain>
    </source>
</reference>
<feature type="region of interest" description="Disordered" evidence="1">
    <location>
        <begin position="1"/>
        <end position="83"/>
    </location>
</feature>
<sequence>MRKGATMNKEHGHDRPSRKKSLRDASSMTEKSTRKHSALLDGGDSASMFGGEDPSTEEKRISNKTRRGLKGMAGAGKADGPTARKANRLCCRHACFVLTEQARPVVSISQQRNGVDREMTDQAQLLSSADIYFSPVDATGGSVGLSSPLDIPKGPPTQ</sequence>
<protein>
    <submittedName>
        <fullName evidence="2">Uncharacterized protein</fullName>
    </submittedName>
</protein>
<dbReference type="Proteomes" id="UP000799767">
    <property type="component" value="Unassembled WGS sequence"/>
</dbReference>
<gene>
    <name evidence="2" type="ORF">BDY17DRAFT_144653</name>
</gene>
<dbReference type="EMBL" id="MU001635">
    <property type="protein sequence ID" value="KAF2483283.1"/>
    <property type="molecule type" value="Genomic_DNA"/>
</dbReference>
<keyword evidence="3" id="KW-1185">Reference proteome</keyword>